<sequence>MPQKYGCSTVSPARTRVVIAACSWQFNRGRPGRFAAKEARNLQASRDPCAVGIGENRFWVRPPDF</sequence>
<dbReference type="EMBL" id="KE525079">
    <property type="protein sequence ID" value="KFB41331.1"/>
    <property type="molecule type" value="Genomic_DNA"/>
</dbReference>
<evidence type="ECO:0000313" key="2">
    <source>
        <dbReference type="EnsemblMetazoa" id="ASIC008814-PA"/>
    </source>
</evidence>
<reference evidence="1 3" key="1">
    <citation type="journal article" date="2014" name="BMC Genomics">
        <title>Genome sequence of Anopheles sinensis provides insight into genetics basis of mosquito competence for malaria parasites.</title>
        <authorList>
            <person name="Zhou D."/>
            <person name="Zhang D."/>
            <person name="Ding G."/>
            <person name="Shi L."/>
            <person name="Hou Q."/>
            <person name="Ye Y."/>
            <person name="Xu Y."/>
            <person name="Zhou H."/>
            <person name="Xiong C."/>
            <person name="Li S."/>
            <person name="Yu J."/>
            <person name="Hong S."/>
            <person name="Yu X."/>
            <person name="Zou P."/>
            <person name="Chen C."/>
            <person name="Chang X."/>
            <person name="Wang W."/>
            <person name="Lv Y."/>
            <person name="Sun Y."/>
            <person name="Ma L."/>
            <person name="Shen B."/>
            <person name="Zhu C."/>
        </authorList>
    </citation>
    <scope>NUCLEOTIDE SEQUENCE [LARGE SCALE GENOMIC DNA]</scope>
</reference>
<dbReference type="AlphaFoldDB" id="A0A084VTN7"/>
<accession>A0A084VTN7</accession>
<dbReference type="EnsemblMetazoa" id="ASIC008814-RA">
    <property type="protein sequence ID" value="ASIC008814-PA"/>
    <property type="gene ID" value="ASIC008814"/>
</dbReference>
<name>A0A084VTN7_ANOSI</name>
<dbReference type="VEuPathDB" id="VectorBase:ASIC008814"/>
<organism evidence="1">
    <name type="scientific">Anopheles sinensis</name>
    <name type="common">Mosquito</name>
    <dbReference type="NCBI Taxonomy" id="74873"/>
    <lineage>
        <taxon>Eukaryota</taxon>
        <taxon>Metazoa</taxon>
        <taxon>Ecdysozoa</taxon>
        <taxon>Arthropoda</taxon>
        <taxon>Hexapoda</taxon>
        <taxon>Insecta</taxon>
        <taxon>Pterygota</taxon>
        <taxon>Neoptera</taxon>
        <taxon>Endopterygota</taxon>
        <taxon>Diptera</taxon>
        <taxon>Nematocera</taxon>
        <taxon>Culicoidea</taxon>
        <taxon>Culicidae</taxon>
        <taxon>Anophelinae</taxon>
        <taxon>Anopheles</taxon>
    </lineage>
</organism>
<evidence type="ECO:0000313" key="3">
    <source>
        <dbReference type="Proteomes" id="UP000030765"/>
    </source>
</evidence>
<keyword evidence="3" id="KW-1185">Reference proteome</keyword>
<gene>
    <name evidence="1" type="ORF">ZHAS_00008814</name>
</gene>
<proteinExistence type="predicted"/>
<reference evidence="2" key="2">
    <citation type="submission" date="2020-05" db="UniProtKB">
        <authorList>
            <consortium name="EnsemblMetazoa"/>
        </authorList>
    </citation>
    <scope>IDENTIFICATION</scope>
</reference>
<evidence type="ECO:0000313" key="1">
    <source>
        <dbReference type="EMBL" id="KFB41331.1"/>
    </source>
</evidence>
<dbReference type="Proteomes" id="UP000030765">
    <property type="component" value="Unassembled WGS sequence"/>
</dbReference>
<protein>
    <submittedName>
        <fullName evidence="1 2">Uncharacterized protein</fullName>
    </submittedName>
</protein>
<dbReference type="EMBL" id="ATLV01016368">
    <property type="status" value="NOT_ANNOTATED_CDS"/>
    <property type="molecule type" value="Genomic_DNA"/>
</dbReference>